<dbReference type="GO" id="GO:0005930">
    <property type="term" value="C:axoneme"/>
    <property type="evidence" value="ECO:0000318"/>
    <property type="project" value="GO_Central"/>
</dbReference>
<dbReference type="eggNOG" id="ENOG502QU7J">
    <property type="taxonomic scope" value="Eukaryota"/>
</dbReference>
<keyword evidence="11" id="KW-1185">Reference proteome</keyword>
<dbReference type="GO" id="GO:0060271">
    <property type="term" value="P:cilium assembly"/>
    <property type="evidence" value="ECO:0000318"/>
    <property type="project" value="GO_Central"/>
</dbReference>
<feature type="coiled-coil region" evidence="7">
    <location>
        <begin position="444"/>
        <end position="524"/>
    </location>
</feature>
<evidence type="ECO:0000259" key="9">
    <source>
        <dbReference type="Pfam" id="PF13870"/>
    </source>
</evidence>
<dbReference type="EMBL" id="KQ971338">
    <property type="protein sequence ID" value="EFA02037.1"/>
    <property type="molecule type" value="Genomic_DNA"/>
</dbReference>
<feature type="domain" description="CCDC113/CCDC96 coiled-coil" evidence="9">
    <location>
        <begin position="360"/>
        <end position="533"/>
    </location>
</feature>
<dbReference type="InterPro" id="IPR025254">
    <property type="entry name" value="CCDC113/CCDC96_CC"/>
</dbReference>
<dbReference type="PANTHER" id="PTHR15654:SF2">
    <property type="entry name" value="COILED-COIL DOMAIN-CONTAINING PROTEIN 113"/>
    <property type="match status" value="1"/>
</dbReference>
<keyword evidence="4" id="KW-0966">Cell projection</keyword>
<keyword evidence="2" id="KW-0970">Cilium biogenesis/degradation</keyword>
<evidence type="ECO:0000256" key="2">
    <source>
        <dbReference type="ARBA" id="ARBA00022794"/>
    </source>
</evidence>
<evidence type="ECO:0000313" key="11">
    <source>
        <dbReference type="Proteomes" id="UP000007266"/>
    </source>
</evidence>
<feature type="region of interest" description="Disordered" evidence="8">
    <location>
        <begin position="1"/>
        <end position="29"/>
    </location>
</feature>
<evidence type="ECO:0000256" key="7">
    <source>
        <dbReference type="SAM" id="Coils"/>
    </source>
</evidence>
<evidence type="ECO:0000256" key="3">
    <source>
        <dbReference type="ARBA" id="ARBA00023054"/>
    </source>
</evidence>
<dbReference type="Proteomes" id="UP000007266">
    <property type="component" value="Linkage group 4"/>
</dbReference>
<dbReference type="PhylomeDB" id="D2A2D9"/>
<dbReference type="GO" id="GO:0036064">
    <property type="term" value="C:ciliary basal body"/>
    <property type="evidence" value="ECO:0000318"/>
    <property type="project" value="GO_Central"/>
</dbReference>
<dbReference type="Pfam" id="PF13870">
    <property type="entry name" value="CCDC113_CCDC96_CC"/>
    <property type="match status" value="1"/>
</dbReference>
<dbReference type="InParanoid" id="D2A2D9"/>
<reference evidence="10 11" key="2">
    <citation type="journal article" date="2010" name="Nucleic Acids Res.">
        <title>BeetleBase in 2010: revisions to provide comprehensive genomic information for Tribolium castaneum.</title>
        <authorList>
            <person name="Kim H.S."/>
            <person name="Murphy T."/>
            <person name="Xia J."/>
            <person name="Caragea D."/>
            <person name="Park Y."/>
            <person name="Beeman R.W."/>
            <person name="Lorenzen M.D."/>
            <person name="Butcher S."/>
            <person name="Manak J.R."/>
            <person name="Brown S.J."/>
        </authorList>
    </citation>
    <scope>GENOME REANNOTATION</scope>
    <source>
        <strain evidence="10 11">Georgia GA2</strain>
    </source>
</reference>
<protein>
    <recommendedName>
        <fullName evidence="6">Cilia- and flagella-associated protein 263</fullName>
    </recommendedName>
</protein>
<name>D2A2D9_TRICA</name>
<dbReference type="AlphaFoldDB" id="D2A2D9"/>
<comment type="similarity">
    <text evidence="5">Belongs to the CFAP263 family.</text>
</comment>
<keyword evidence="3 7" id="KW-0175">Coiled coil</keyword>
<feature type="coiled-coil region" evidence="7">
    <location>
        <begin position="296"/>
        <end position="344"/>
    </location>
</feature>
<comment type="subcellular location">
    <subcellularLocation>
        <location evidence="1">Cell projection</location>
        <location evidence="1">Cilium</location>
    </subcellularLocation>
</comment>
<accession>D2A2D9</accession>
<sequence length="554" mass="63946">MNQDDKPTGKSQTSVLPPIQEATKSPKKKISGDLTAASLLHSITQEKKLPQNISHLNTALPEKKEPELPSQDIVLKPELSSFDRISERHQHSARSSIVSIESKKSQRLKNDTDLSSEDIRTSESYFSETARTSQMFGRRYQKSDQLVTNNKHPLDDLDPAGIVRAMKDLQRKVQHLKVENEIFYNFLQENDSEAIKEMAELQEKRRINADRVQAAVKKRASRGSVVSTTNLGFGASGPRGSIASLGAKPRTSVASITGRPRASLASFSHFESDLYSDKEAPKIILAQKLDMIMKCMEEFEKHLETARNQSKKAKRTLLSNLEEMEIRNEEIQESREHFAELRNNGVTLEKFVRFFEEWLKKSRLTGDKIRLRHSSLKVQYHKAATLLANKKLIGEHVQEVDFDQLRVENRHLTEHIESKNCLLIEMKKMTASGNLKLTQLKKFLQEKMAKKEALLQSIKTFEDDIMRSDEQLEKLYKELDQVRKKYDQCKERSENYLAPDVLEYIRKKADVDNAKKELKVWERRKMLKELALSIAITEMKRIFRCTHTHPSWFK</sequence>
<dbReference type="FunCoup" id="D2A2D9">
    <property type="interactions" value="4"/>
</dbReference>
<evidence type="ECO:0000256" key="5">
    <source>
        <dbReference type="ARBA" id="ARBA00044506"/>
    </source>
</evidence>
<evidence type="ECO:0000256" key="1">
    <source>
        <dbReference type="ARBA" id="ARBA00004138"/>
    </source>
</evidence>
<evidence type="ECO:0000256" key="8">
    <source>
        <dbReference type="SAM" id="MobiDB-lite"/>
    </source>
</evidence>
<dbReference type="InterPro" id="IPR051885">
    <property type="entry name" value="CC_CF"/>
</dbReference>
<proteinExistence type="inferred from homology"/>
<evidence type="ECO:0000256" key="6">
    <source>
        <dbReference type="ARBA" id="ARBA00044798"/>
    </source>
</evidence>
<gene>
    <name evidence="10" type="primary">AUGUSTUS-3.0.2_07664</name>
    <name evidence="10" type="ORF">TcasGA2_TC007664</name>
</gene>
<evidence type="ECO:0000256" key="4">
    <source>
        <dbReference type="ARBA" id="ARBA00023273"/>
    </source>
</evidence>
<dbReference type="HOGENOM" id="CLU_036246_0_0_1"/>
<reference evidence="10 11" key="1">
    <citation type="journal article" date="2008" name="Nature">
        <title>The genome of the model beetle and pest Tribolium castaneum.</title>
        <authorList>
            <consortium name="Tribolium Genome Sequencing Consortium"/>
            <person name="Richards S."/>
            <person name="Gibbs R.A."/>
            <person name="Weinstock G.M."/>
            <person name="Brown S.J."/>
            <person name="Denell R."/>
            <person name="Beeman R.W."/>
            <person name="Gibbs R."/>
            <person name="Beeman R.W."/>
            <person name="Brown S.J."/>
            <person name="Bucher G."/>
            <person name="Friedrich M."/>
            <person name="Grimmelikhuijzen C.J."/>
            <person name="Klingler M."/>
            <person name="Lorenzen M."/>
            <person name="Richards S."/>
            <person name="Roth S."/>
            <person name="Schroder R."/>
            <person name="Tautz D."/>
            <person name="Zdobnov E.M."/>
            <person name="Muzny D."/>
            <person name="Gibbs R.A."/>
            <person name="Weinstock G.M."/>
            <person name="Attaway T."/>
            <person name="Bell S."/>
            <person name="Buhay C.J."/>
            <person name="Chandrabose M.N."/>
            <person name="Chavez D."/>
            <person name="Clerk-Blankenburg K.P."/>
            <person name="Cree A."/>
            <person name="Dao M."/>
            <person name="Davis C."/>
            <person name="Chacko J."/>
            <person name="Dinh H."/>
            <person name="Dugan-Rocha S."/>
            <person name="Fowler G."/>
            <person name="Garner T.T."/>
            <person name="Garnes J."/>
            <person name="Gnirke A."/>
            <person name="Hawes A."/>
            <person name="Hernandez J."/>
            <person name="Hines S."/>
            <person name="Holder M."/>
            <person name="Hume J."/>
            <person name="Jhangiani S.N."/>
            <person name="Joshi V."/>
            <person name="Khan Z.M."/>
            <person name="Jackson L."/>
            <person name="Kovar C."/>
            <person name="Kowis A."/>
            <person name="Lee S."/>
            <person name="Lewis L.R."/>
            <person name="Margolis J."/>
            <person name="Morgan M."/>
            <person name="Nazareth L.V."/>
            <person name="Nguyen N."/>
            <person name="Okwuonu G."/>
            <person name="Parker D."/>
            <person name="Richards S."/>
            <person name="Ruiz S.J."/>
            <person name="Santibanez J."/>
            <person name="Savard J."/>
            <person name="Scherer S.E."/>
            <person name="Schneider B."/>
            <person name="Sodergren E."/>
            <person name="Tautz D."/>
            <person name="Vattahil S."/>
            <person name="Villasana D."/>
            <person name="White C.S."/>
            <person name="Wright R."/>
            <person name="Park Y."/>
            <person name="Beeman R.W."/>
            <person name="Lord J."/>
            <person name="Oppert B."/>
            <person name="Lorenzen M."/>
            <person name="Brown S."/>
            <person name="Wang L."/>
            <person name="Savard J."/>
            <person name="Tautz D."/>
            <person name="Richards S."/>
            <person name="Weinstock G."/>
            <person name="Gibbs R.A."/>
            <person name="Liu Y."/>
            <person name="Worley K."/>
            <person name="Weinstock G."/>
            <person name="Elsik C.G."/>
            <person name="Reese J.T."/>
            <person name="Elhaik E."/>
            <person name="Landan G."/>
            <person name="Graur D."/>
            <person name="Arensburger P."/>
            <person name="Atkinson P."/>
            <person name="Beeman R.W."/>
            <person name="Beidler J."/>
            <person name="Brown S.J."/>
            <person name="Demuth J.P."/>
            <person name="Drury D.W."/>
            <person name="Du Y.Z."/>
            <person name="Fujiwara H."/>
            <person name="Lorenzen M."/>
            <person name="Maselli V."/>
            <person name="Osanai M."/>
            <person name="Park Y."/>
            <person name="Robertson H.M."/>
            <person name="Tu Z."/>
            <person name="Wang J.J."/>
            <person name="Wang S."/>
            <person name="Richards S."/>
            <person name="Song H."/>
            <person name="Zhang L."/>
            <person name="Sodergren E."/>
            <person name="Werner D."/>
            <person name="Stanke M."/>
            <person name="Morgenstern B."/>
            <person name="Solovyev V."/>
            <person name="Kosarev P."/>
            <person name="Brown G."/>
            <person name="Chen H.C."/>
            <person name="Ermolaeva O."/>
            <person name="Hlavina W."/>
            <person name="Kapustin Y."/>
            <person name="Kiryutin B."/>
            <person name="Kitts P."/>
            <person name="Maglott D."/>
            <person name="Pruitt K."/>
            <person name="Sapojnikov V."/>
            <person name="Souvorov A."/>
            <person name="Mackey A.J."/>
            <person name="Waterhouse R.M."/>
            <person name="Wyder S."/>
            <person name="Zdobnov E.M."/>
            <person name="Zdobnov E.M."/>
            <person name="Wyder S."/>
            <person name="Kriventseva E.V."/>
            <person name="Kadowaki T."/>
            <person name="Bork P."/>
            <person name="Aranda M."/>
            <person name="Bao R."/>
            <person name="Beermann A."/>
            <person name="Berns N."/>
            <person name="Bolognesi R."/>
            <person name="Bonneton F."/>
            <person name="Bopp D."/>
            <person name="Brown S.J."/>
            <person name="Bucher G."/>
            <person name="Butts T."/>
            <person name="Chaumot A."/>
            <person name="Denell R.E."/>
            <person name="Ferrier D.E."/>
            <person name="Friedrich M."/>
            <person name="Gordon C.M."/>
            <person name="Jindra M."/>
            <person name="Klingler M."/>
            <person name="Lan Q."/>
            <person name="Lattorff H.M."/>
            <person name="Laudet V."/>
            <person name="von Levetsow C."/>
            <person name="Liu Z."/>
            <person name="Lutz R."/>
            <person name="Lynch J.A."/>
            <person name="da Fonseca R.N."/>
            <person name="Posnien N."/>
            <person name="Reuter R."/>
            <person name="Roth S."/>
            <person name="Savard J."/>
            <person name="Schinko J.B."/>
            <person name="Schmitt C."/>
            <person name="Schoppmeier M."/>
            <person name="Schroder R."/>
            <person name="Shippy T.D."/>
            <person name="Simonnet F."/>
            <person name="Marques-Souza H."/>
            <person name="Tautz D."/>
            <person name="Tomoyasu Y."/>
            <person name="Trauner J."/>
            <person name="Van der Zee M."/>
            <person name="Vervoort M."/>
            <person name="Wittkopp N."/>
            <person name="Wimmer E.A."/>
            <person name="Yang X."/>
            <person name="Jones A.K."/>
            <person name="Sattelle D.B."/>
            <person name="Ebert P.R."/>
            <person name="Nelson D."/>
            <person name="Scott J.G."/>
            <person name="Beeman R.W."/>
            <person name="Muthukrishnan S."/>
            <person name="Kramer K.J."/>
            <person name="Arakane Y."/>
            <person name="Beeman R.W."/>
            <person name="Zhu Q."/>
            <person name="Hogenkamp D."/>
            <person name="Dixit R."/>
            <person name="Oppert B."/>
            <person name="Jiang H."/>
            <person name="Zou Z."/>
            <person name="Marshall J."/>
            <person name="Elpidina E."/>
            <person name="Vinokurov K."/>
            <person name="Oppert C."/>
            <person name="Zou Z."/>
            <person name="Evans J."/>
            <person name="Lu Z."/>
            <person name="Zhao P."/>
            <person name="Sumathipala N."/>
            <person name="Altincicek B."/>
            <person name="Vilcinskas A."/>
            <person name="Williams M."/>
            <person name="Hultmark D."/>
            <person name="Hetru C."/>
            <person name="Jiang H."/>
            <person name="Grimmelikhuijzen C.J."/>
            <person name="Hauser F."/>
            <person name="Cazzamali G."/>
            <person name="Williamson M."/>
            <person name="Park Y."/>
            <person name="Li B."/>
            <person name="Tanaka Y."/>
            <person name="Predel R."/>
            <person name="Neupert S."/>
            <person name="Schachtner J."/>
            <person name="Verleyen P."/>
            <person name="Raible F."/>
            <person name="Bork P."/>
            <person name="Friedrich M."/>
            <person name="Walden K.K."/>
            <person name="Robertson H.M."/>
            <person name="Angeli S."/>
            <person name="Foret S."/>
            <person name="Bucher G."/>
            <person name="Schuetz S."/>
            <person name="Maleszka R."/>
            <person name="Wimmer E.A."/>
            <person name="Beeman R.W."/>
            <person name="Lorenzen M."/>
            <person name="Tomoyasu Y."/>
            <person name="Miller S.C."/>
            <person name="Grossmann D."/>
            <person name="Bucher G."/>
        </authorList>
    </citation>
    <scope>NUCLEOTIDE SEQUENCE [LARGE SCALE GENOMIC DNA]</scope>
    <source>
        <strain evidence="10 11">Georgia GA2</strain>
    </source>
</reference>
<dbReference type="PANTHER" id="PTHR15654">
    <property type="entry name" value="COILED-COIL DOMAIN-CONTAINING PROTEIN 113-RELATED"/>
    <property type="match status" value="1"/>
</dbReference>
<organism evidence="10 11">
    <name type="scientific">Tribolium castaneum</name>
    <name type="common">Red flour beetle</name>
    <dbReference type="NCBI Taxonomy" id="7070"/>
    <lineage>
        <taxon>Eukaryota</taxon>
        <taxon>Metazoa</taxon>
        <taxon>Ecdysozoa</taxon>
        <taxon>Arthropoda</taxon>
        <taxon>Hexapoda</taxon>
        <taxon>Insecta</taxon>
        <taxon>Pterygota</taxon>
        <taxon>Neoptera</taxon>
        <taxon>Endopterygota</taxon>
        <taxon>Coleoptera</taxon>
        <taxon>Polyphaga</taxon>
        <taxon>Cucujiformia</taxon>
        <taxon>Tenebrionidae</taxon>
        <taxon>Tenebrionidae incertae sedis</taxon>
        <taxon>Tribolium</taxon>
    </lineage>
</organism>
<evidence type="ECO:0000313" key="10">
    <source>
        <dbReference type="EMBL" id="EFA02037.1"/>
    </source>
</evidence>